<dbReference type="SUPFAM" id="SSF47090">
    <property type="entry name" value="PGBD-like"/>
    <property type="match status" value="1"/>
</dbReference>
<dbReference type="InterPro" id="IPR036366">
    <property type="entry name" value="PGBDSf"/>
</dbReference>
<gene>
    <name evidence="2" type="ORF">IC620_16900</name>
</gene>
<dbReference type="Pfam" id="PF01471">
    <property type="entry name" value="PG_binding_1"/>
    <property type="match status" value="1"/>
</dbReference>
<proteinExistence type="predicted"/>
<reference evidence="2" key="1">
    <citation type="submission" date="2020-09" db="EMBL/GenBank/DDBJ databases">
        <title>A novel bacterium of genus Hazenella, isolated from South China Sea.</title>
        <authorList>
            <person name="Huang H."/>
            <person name="Mo K."/>
            <person name="Hu Y."/>
        </authorList>
    </citation>
    <scope>NUCLEOTIDE SEQUENCE</scope>
    <source>
        <strain evidence="2">IB182357</strain>
    </source>
</reference>
<dbReference type="EMBL" id="JACXAH010000077">
    <property type="protein sequence ID" value="MBD1374017.1"/>
    <property type="molecule type" value="Genomic_DNA"/>
</dbReference>
<feature type="domain" description="Peptidoglycan binding-like" evidence="1">
    <location>
        <begin position="3"/>
        <end position="40"/>
    </location>
</feature>
<organism evidence="2 3">
    <name type="scientific">Polycladospora coralii</name>
    <dbReference type="NCBI Taxonomy" id="2771432"/>
    <lineage>
        <taxon>Bacteria</taxon>
        <taxon>Bacillati</taxon>
        <taxon>Bacillota</taxon>
        <taxon>Bacilli</taxon>
        <taxon>Bacillales</taxon>
        <taxon>Thermoactinomycetaceae</taxon>
        <taxon>Polycladospora</taxon>
    </lineage>
</organism>
<dbReference type="InterPro" id="IPR036365">
    <property type="entry name" value="PGBD-like_sf"/>
</dbReference>
<name>A0A926NCF8_9BACL</name>
<protein>
    <submittedName>
        <fullName evidence="2">Peptidoglycan-binding protein</fullName>
    </submittedName>
</protein>
<dbReference type="Gene3D" id="1.10.101.10">
    <property type="entry name" value="PGBD-like superfamily/PGBD"/>
    <property type="match status" value="1"/>
</dbReference>
<dbReference type="AlphaFoldDB" id="A0A926NCF8"/>
<keyword evidence="3" id="KW-1185">Reference proteome</keyword>
<dbReference type="InterPro" id="IPR002477">
    <property type="entry name" value="Peptidoglycan-bd-like"/>
</dbReference>
<feature type="non-terminal residue" evidence="2">
    <location>
        <position position="1"/>
    </location>
</feature>
<dbReference type="Proteomes" id="UP000661691">
    <property type="component" value="Unassembled WGS sequence"/>
</dbReference>
<evidence type="ECO:0000313" key="3">
    <source>
        <dbReference type="Proteomes" id="UP000661691"/>
    </source>
</evidence>
<accession>A0A926NCF8</accession>
<evidence type="ECO:0000313" key="2">
    <source>
        <dbReference type="EMBL" id="MBD1374017.1"/>
    </source>
</evidence>
<comment type="caution">
    <text evidence="2">The sequence shown here is derived from an EMBL/GenBank/DDBJ whole genome shotgun (WGS) entry which is preliminary data.</text>
</comment>
<sequence>GGIAVDGVFGAKTEQKVRAFQKANGLAVDGIVGRNTWGKLF</sequence>
<evidence type="ECO:0000259" key="1">
    <source>
        <dbReference type="Pfam" id="PF01471"/>
    </source>
</evidence>